<dbReference type="EMBL" id="CP034413">
    <property type="protein sequence ID" value="QCI60487.1"/>
    <property type="molecule type" value="Genomic_DNA"/>
</dbReference>
<evidence type="ECO:0000256" key="4">
    <source>
        <dbReference type="ARBA" id="ARBA00023125"/>
    </source>
</evidence>
<dbReference type="Gene3D" id="3.40.50.300">
    <property type="entry name" value="P-loop containing nucleotide triphosphate hydrolases"/>
    <property type="match status" value="1"/>
</dbReference>
<dbReference type="SUPFAM" id="SSF52540">
    <property type="entry name" value="P-loop containing nucleoside triphosphate hydrolases"/>
    <property type="match status" value="1"/>
</dbReference>
<dbReference type="Pfam" id="PF01580">
    <property type="entry name" value="FtsK_SpoIIIE"/>
    <property type="match status" value="1"/>
</dbReference>
<dbReference type="SMART" id="SM00843">
    <property type="entry name" value="Ftsk_gamma"/>
    <property type="match status" value="1"/>
</dbReference>
<feature type="transmembrane region" description="Helical" evidence="7">
    <location>
        <begin position="141"/>
        <end position="160"/>
    </location>
</feature>
<dbReference type="AlphaFoldDB" id="A0A4D7B223"/>
<feature type="region of interest" description="Disordered" evidence="6">
    <location>
        <begin position="742"/>
        <end position="762"/>
    </location>
</feature>
<keyword evidence="7" id="KW-0812">Transmembrane</keyword>
<dbReference type="RefSeq" id="WP_136891629.1">
    <property type="nucleotide sequence ID" value="NZ_CP034413.3"/>
</dbReference>
<evidence type="ECO:0000256" key="1">
    <source>
        <dbReference type="ARBA" id="ARBA00006474"/>
    </source>
</evidence>
<dbReference type="KEGG" id="obj:EIO64_15820"/>
<dbReference type="GO" id="GO:0016020">
    <property type="term" value="C:membrane"/>
    <property type="evidence" value="ECO:0007669"/>
    <property type="project" value="UniProtKB-SubCell"/>
</dbReference>
<dbReference type="InterPro" id="IPR036388">
    <property type="entry name" value="WH-like_DNA-bd_sf"/>
</dbReference>
<feature type="compositionally biased region" description="Pro residues" evidence="6">
    <location>
        <begin position="303"/>
        <end position="315"/>
    </location>
</feature>
<dbReference type="Pfam" id="PF17854">
    <property type="entry name" value="FtsK_alpha"/>
    <property type="match status" value="1"/>
</dbReference>
<dbReference type="PANTHER" id="PTHR22683:SF41">
    <property type="entry name" value="DNA TRANSLOCASE FTSK"/>
    <property type="match status" value="1"/>
</dbReference>
<feature type="compositionally biased region" description="Basic and acidic residues" evidence="6">
    <location>
        <begin position="259"/>
        <end position="273"/>
    </location>
</feature>
<keyword evidence="10" id="KW-1185">Reference proteome</keyword>
<evidence type="ECO:0000256" key="7">
    <source>
        <dbReference type="SAM" id="Phobius"/>
    </source>
</evidence>
<evidence type="ECO:0000256" key="5">
    <source>
        <dbReference type="PROSITE-ProRule" id="PRU00289"/>
    </source>
</evidence>
<feature type="transmembrane region" description="Helical" evidence="7">
    <location>
        <begin position="40"/>
        <end position="61"/>
    </location>
</feature>
<feature type="region of interest" description="Disordered" evidence="6">
    <location>
        <begin position="831"/>
        <end position="852"/>
    </location>
</feature>
<feature type="region of interest" description="Disordered" evidence="6">
    <location>
        <begin position="1"/>
        <end position="31"/>
    </location>
</feature>
<protein>
    <submittedName>
        <fullName evidence="9">DNA translocase FtsK</fullName>
    </submittedName>
</protein>
<dbReference type="GO" id="GO:0003677">
    <property type="term" value="F:DNA binding"/>
    <property type="evidence" value="ECO:0007669"/>
    <property type="project" value="UniProtKB-KW"/>
</dbReference>
<evidence type="ECO:0000313" key="9">
    <source>
        <dbReference type="EMBL" id="QCI60487.1"/>
    </source>
</evidence>
<keyword evidence="2 5" id="KW-0547">Nucleotide-binding</keyword>
<keyword evidence="3 5" id="KW-0067">ATP-binding</keyword>
<evidence type="ECO:0000256" key="2">
    <source>
        <dbReference type="ARBA" id="ARBA00022741"/>
    </source>
</evidence>
<feature type="region of interest" description="Disordered" evidence="6">
    <location>
        <begin position="200"/>
        <end position="316"/>
    </location>
</feature>
<dbReference type="Gene3D" id="3.30.980.40">
    <property type="match status" value="1"/>
</dbReference>
<dbReference type="InterPro" id="IPR003593">
    <property type="entry name" value="AAA+_ATPase"/>
</dbReference>
<dbReference type="Pfam" id="PF09397">
    <property type="entry name" value="FtsK_gamma"/>
    <property type="match status" value="1"/>
</dbReference>
<dbReference type="CDD" id="cd01127">
    <property type="entry name" value="TrwB_TraG_TraD_VirD4"/>
    <property type="match status" value="1"/>
</dbReference>
<dbReference type="InterPro" id="IPR002543">
    <property type="entry name" value="FtsK_dom"/>
</dbReference>
<accession>A0A4D7B223</accession>
<gene>
    <name evidence="9" type="ORF">EIO64_15820</name>
</gene>
<dbReference type="InterPro" id="IPR027417">
    <property type="entry name" value="P-loop_NTPase"/>
</dbReference>
<name>A0A4D7B223_9FIRM</name>
<feature type="compositionally biased region" description="Acidic residues" evidence="6">
    <location>
        <begin position="840"/>
        <end position="852"/>
    </location>
</feature>
<dbReference type="PANTHER" id="PTHR22683">
    <property type="entry name" value="SPORULATION PROTEIN RELATED"/>
    <property type="match status" value="1"/>
</dbReference>
<sequence length="852" mass="91046">MASSTQKKTTTKKSGSRSGSRTAKGKQPQKRPIRREVGGVILLVLALCVLVSYCGVQAILIDLLAKLLKGLFGYGYWLAGPAMLLAGGILLLHRGRPVTLRATCALLLPLLAGALFHTIFAGGDYALNGWGVLKNLWTAGLALKAGGAVSGLLAEAAVLAVSKVVSLFLFGLLLAVLLLAALHVTPSAVLEMVRNRPEYEEEPEPTPAVHIAPAEPPQRRGERQSRPAIDIPLDGEEPSAQPEEESGRFTGFFRHKSDKMKTPDQVLSDKEAEQAALEPAPSPARAKAAPTPAPVAEEVSVPEPAPAAPAAPPAPAAGKKAVAQEVAAATAAVTAEIEQKLTEDADTYQFPPITLLQESREENYAETGAELRNNSRRLAETLTSFGVDATAGDVVHGPSVTRYEFVLDQGVKLSKITNLSDDIALALGASGVRIAPIPDKISVVGIEVPNKQVTPVLIRDVIESREFTEHKSKVAFALGRDIGGRNIVGDIERLPHVLIAGTTGSGKSVCTNSLIVSLLYKSTPDEVRFIMVDPKMVELAPYNGIPHLLIPVVTDPKKAAGALQWAVFEMMKRYKTFSEHGVKKLEEFNRLARASEDLETLPSVVVVIDELADLMLVAAKEVEESICRVAQMGRAAGVHLVIATQRPSADVITGLMKANIPSRIAFAVASSLESRIILDNTGAEKLVGKGDMLYAPLGQGKPTRVQGCFISPEEIERVVEFVKQSGEAHYSDEVMAKIEESMQEKEKGGKGAAAAAPEAGEDEGDELLPAAVEVVLETGQASVSMLQRRLKLGYSRAARLVDQMEERGIVGPFEGSKPRQLLITRAQWQEMQMGGAPAPEADEPPFPTEEET</sequence>
<dbReference type="GO" id="GO:0005524">
    <property type="term" value="F:ATP binding"/>
    <property type="evidence" value="ECO:0007669"/>
    <property type="project" value="UniProtKB-UniRule"/>
</dbReference>
<feature type="transmembrane region" description="Helical" evidence="7">
    <location>
        <begin position="167"/>
        <end position="185"/>
    </location>
</feature>
<evidence type="ECO:0000259" key="8">
    <source>
        <dbReference type="PROSITE" id="PS50901"/>
    </source>
</evidence>
<dbReference type="PROSITE" id="PS50901">
    <property type="entry name" value="FTSK"/>
    <property type="match status" value="1"/>
</dbReference>
<dbReference type="Gene3D" id="1.10.10.10">
    <property type="entry name" value="Winged helix-like DNA-binding domain superfamily/Winged helix DNA-binding domain"/>
    <property type="match status" value="1"/>
</dbReference>
<evidence type="ECO:0000313" key="10">
    <source>
        <dbReference type="Proteomes" id="UP000298642"/>
    </source>
</evidence>
<reference evidence="10" key="1">
    <citation type="submission" date="2018-12" db="EMBL/GenBank/DDBJ databases">
        <title>Dusodibacter welbiota gen. nov., sp. nov., isolated from human faeces and emended description of the Oscillibacter genus.</title>
        <authorList>
            <person name="Le Roy T."/>
            <person name="Van der Smissen P."/>
            <person name="Delzenne N."/>
            <person name="Muccioli G."/>
            <person name="Collet J.F."/>
            <person name="Cani P.D."/>
        </authorList>
    </citation>
    <scope>NUCLEOTIDE SEQUENCE [LARGE SCALE GENOMIC DNA]</scope>
    <source>
        <strain evidence="10">J115</strain>
    </source>
</reference>
<dbReference type="InterPro" id="IPR036390">
    <property type="entry name" value="WH_DNA-bd_sf"/>
</dbReference>
<feature type="compositionally biased region" description="Low complexity" evidence="6">
    <location>
        <begin position="283"/>
        <end position="302"/>
    </location>
</feature>
<dbReference type="InterPro" id="IPR050206">
    <property type="entry name" value="FtsK/SpoIIIE/SftA"/>
</dbReference>
<dbReference type="SMART" id="SM00382">
    <property type="entry name" value="AAA"/>
    <property type="match status" value="1"/>
</dbReference>
<feature type="domain" description="FtsK" evidence="8">
    <location>
        <begin position="484"/>
        <end position="675"/>
    </location>
</feature>
<keyword evidence="4" id="KW-0238">DNA-binding</keyword>
<dbReference type="GeneID" id="89522627"/>
<keyword evidence="7" id="KW-0472">Membrane</keyword>
<feature type="transmembrane region" description="Helical" evidence="7">
    <location>
        <begin position="73"/>
        <end position="92"/>
    </location>
</feature>
<dbReference type="InterPro" id="IPR018541">
    <property type="entry name" value="Ftsk_gamma"/>
</dbReference>
<dbReference type="InterPro" id="IPR041027">
    <property type="entry name" value="FtsK_alpha"/>
</dbReference>
<evidence type="ECO:0000256" key="6">
    <source>
        <dbReference type="SAM" id="MobiDB-lite"/>
    </source>
</evidence>
<feature type="binding site" evidence="5">
    <location>
        <begin position="501"/>
        <end position="508"/>
    </location>
    <ligand>
        <name>ATP</name>
        <dbReference type="ChEBI" id="CHEBI:30616"/>
    </ligand>
</feature>
<dbReference type="SUPFAM" id="SSF46785">
    <property type="entry name" value="Winged helix' DNA-binding domain"/>
    <property type="match status" value="1"/>
</dbReference>
<keyword evidence="7" id="KW-1133">Transmembrane helix</keyword>
<comment type="similarity">
    <text evidence="1">Belongs to the FtsK/SpoIIIE/SftA family.</text>
</comment>
<dbReference type="Proteomes" id="UP000298642">
    <property type="component" value="Chromosome"/>
</dbReference>
<evidence type="ECO:0000256" key="3">
    <source>
        <dbReference type="ARBA" id="ARBA00022840"/>
    </source>
</evidence>
<organism evidence="9 10">
    <name type="scientific">Dysosmobacter welbionis</name>
    <dbReference type="NCBI Taxonomy" id="2093857"/>
    <lineage>
        <taxon>Bacteria</taxon>
        <taxon>Bacillati</taxon>
        <taxon>Bacillota</taxon>
        <taxon>Clostridia</taxon>
        <taxon>Eubacteriales</taxon>
        <taxon>Oscillospiraceae</taxon>
        <taxon>Dysosmobacter</taxon>
    </lineage>
</organism>
<proteinExistence type="inferred from homology"/>
<feature type="transmembrane region" description="Helical" evidence="7">
    <location>
        <begin position="104"/>
        <end position="121"/>
    </location>
</feature>